<dbReference type="InterPro" id="IPR000331">
    <property type="entry name" value="Rap/Ran_GAP_dom"/>
</dbReference>
<organism evidence="4">
    <name type="scientific">Timema cristinae</name>
    <name type="common">Walking stick</name>
    <dbReference type="NCBI Taxonomy" id="61476"/>
    <lineage>
        <taxon>Eukaryota</taxon>
        <taxon>Metazoa</taxon>
        <taxon>Ecdysozoa</taxon>
        <taxon>Arthropoda</taxon>
        <taxon>Hexapoda</taxon>
        <taxon>Insecta</taxon>
        <taxon>Pterygota</taxon>
        <taxon>Neoptera</taxon>
        <taxon>Polyneoptera</taxon>
        <taxon>Phasmatodea</taxon>
        <taxon>Timematodea</taxon>
        <taxon>Timematoidea</taxon>
        <taxon>Timematidae</taxon>
        <taxon>Timema</taxon>
    </lineage>
</organism>
<proteinExistence type="predicted"/>
<dbReference type="GO" id="GO:0051056">
    <property type="term" value="P:regulation of small GTPase mediated signal transduction"/>
    <property type="evidence" value="ECO:0007669"/>
    <property type="project" value="InterPro"/>
</dbReference>
<dbReference type="GO" id="GO:0032007">
    <property type="term" value="P:negative regulation of TOR signaling"/>
    <property type="evidence" value="ECO:0007669"/>
    <property type="project" value="TreeGrafter"/>
</dbReference>
<accession>A0A7R9DSN6</accession>
<sequence length="155" mass="17201">MSPIRKPPRLDWSNASKESSPRNKETPRSGISPSFIFLQLYHAAHFGNISDKPLLLSQSQVVQRALKNLDRIPPYETHKIGVLYVGGGQASQEADILNNQFGSLRYTEFLQGRVPIVISQTVLSPDLVTQSSQTSSGGHGNEVCVTFHKEKQDQE</sequence>
<dbReference type="GO" id="GO:0005096">
    <property type="term" value="F:GTPase activator activity"/>
    <property type="evidence" value="ECO:0007669"/>
    <property type="project" value="UniProtKB-KW"/>
</dbReference>
<dbReference type="PANTHER" id="PTHR10063">
    <property type="entry name" value="TUBERIN"/>
    <property type="match status" value="1"/>
</dbReference>
<dbReference type="InterPro" id="IPR035974">
    <property type="entry name" value="Rap/Ran-GAP_sf"/>
</dbReference>
<evidence type="ECO:0000313" key="4">
    <source>
        <dbReference type="EMBL" id="CAD7419085.1"/>
    </source>
</evidence>
<dbReference type="GO" id="GO:0051726">
    <property type="term" value="P:regulation of cell cycle"/>
    <property type="evidence" value="ECO:0007669"/>
    <property type="project" value="TreeGrafter"/>
</dbReference>
<dbReference type="EMBL" id="OC343790">
    <property type="protein sequence ID" value="CAD7419085.1"/>
    <property type="molecule type" value="Genomic_DNA"/>
</dbReference>
<dbReference type="GO" id="GO:0051898">
    <property type="term" value="P:negative regulation of phosphatidylinositol 3-kinase/protein kinase B signal transduction"/>
    <property type="evidence" value="ECO:0007669"/>
    <property type="project" value="TreeGrafter"/>
</dbReference>
<evidence type="ECO:0000256" key="1">
    <source>
        <dbReference type="ARBA" id="ARBA00022468"/>
    </source>
</evidence>
<dbReference type="AlphaFoldDB" id="A0A7R9DSN6"/>
<reference evidence="4" key="1">
    <citation type="submission" date="2020-11" db="EMBL/GenBank/DDBJ databases">
        <authorList>
            <person name="Tran Van P."/>
        </authorList>
    </citation>
    <scope>NUCLEOTIDE SEQUENCE</scope>
</reference>
<dbReference type="Gene3D" id="3.40.50.11210">
    <property type="entry name" value="Rap/Ran-GAP"/>
    <property type="match status" value="1"/>
</dbReference>
<gene>
    <name evidence="4" type="ORF">TCEB3V08_LOCUS13598</name>
</gene>
<feature type="region of interest" description="Disordered" evidence="2">
    <location>
        <begin position="1"/>
        <end position="28"/>
    </location>
</feature>
<feature type="domain" description="Rap-GAP" evidence="3">
    <location>
        <begin position="66"/>
        <end position="155"/>
    </location>
</feature>
<name>A0A7R9DSN6_TIMCR</name>
<dbReference type="GO" id="GO:0046627">
    <property type="term" value="P:negative regulation of insulin receptor signaling pathway"/>
    <property type="evidence" value="ECO:0007669"/>
    <property type="project" value="TreeGrafter"/>
</dbReference>
<dbReference type="GO" id="GO:0033596">
    <property type="term" value="C:TSC1-TSC2 complex"/>
    <property type="evidence" value="ECO:0007669"/>
    <property type="project" value="TreeGrafter"/>
</dbReference>
<dbReference type="PANTHER" id="PTHR10063:SF0">
    <property type="entry name" value="TUBERIN"/>
    <property type="match status" value="1"/>
</dbReference>
<keyword evidence="1" id="KW-0343">GTPase activation</keyword>
<protein>
    <recommendedName>
        <fullName evidence="3">Rap-GAP domain-containing protein</fullName>
    </recommendedName>
</protein>
<dbReference type="PROSITE" id="PS50085">
    <property type="entry name" value="RAPGAP"/>
    <property type="match status" value="1"/>
</dbReference>
<dbReference type="GO" id="GO:0005634">
    <property type="term" value="C:nucleus"/>
    <property type="evidence" value="ECO:0007669"/>
    <property type="project" value="InterPro"/>
</dbReference>
<dbReference type="GO" id="GO:0030178">
    <property type="term" value="P:negative regulation of Wnt signaling pathway"/>
    <property type="evidence" value="ECO:0007669"/>
    <property type="project" value="TreeGrafter"/>
</dbReference>
<evidence type="ECO:0000256" key="2">
    <source>
        <dbReference type="SAM" id="MobiDB-lite"/>
    </source>
</evidence>
<dbReference type="SUPFAM" id="SSF111347">
    <property type="entry name" value="Rap/Ran-GAP"/>
    <property type="match status" value="1"/>
</dbReference>
<dbReference type="InterPro" id="IPR027107">
    <property type="entry name" value="Tuberin/Ral-act_asu"/>
</dbReference>
<evidence type="ECO:0000259" key="3">
    <source>
        <dbReference type="PROSITE" id="PS50085"/>
    </source>
</evidence>